<dbReference type="InterPro" id="IPR022385">
    <property type="entry name" value="Rhs_assc_core"/>
</dbReference>
<dbReference type="RefSeq" id="WP_420070427.1">
    <property type="nucleotide sequence ID" value="NZ_JBCHKQ010000016.1"/>
</dbReference>
<name>A0ABU9UEJ3_9SPIR</name>
<proteinExistence type="predicted"/>
<feature type="non-terminal residue" evidence="1">
    <location>
        <position position="60"/>
    </location>
</feature>
<evidence type="ECO:0000313" key="1">
    <source>
        <dbReference type="EMBL" id="MEM5948974.1"/>
    </source>
</evidence>
<comment type="caution">
    <text evidence="1">The sequence shown here is derived from an EMBL/GenBank/DDBJ whole genome shotgun (WGS) entry which is preliminary data.</text>
</comment>
<accession>A0ABU9UEJ3</accession>
<organism evidence="1 2">
    <name type="scientific">Rarispira pelagica</name>
    <dbReference type="NCBI Taxonomy" id="3141764"/>
    <lineage>
        <taxon>Bacteria</taxon>
        <taxon>Pseudomonadati</taxon>
        <taxon>Spirochaetota</taxon>
        <taxon>Spirochaetia</taxon>
        <taxon>Winmispirales</taxon>
        <taxon>Winmispiraceae</taxon>
        <taxon>Rarispira</taxon>
    </lineage>
</organism>
<evidence type="ECO:0000313" key="2">
    <source>
        <dbReference type="Proteomes" id="UP001466331"/>
    </source>
</evidence>
<gene>
    <name evidence="1" type="ORF">WKV44_10545</name>
</gene>
<dbReference type="Proteomes" id="UP001466331">
    <property type="component" value="Unassembled WGS sequence"/>
</dbReference>
<sequence>MYEEEWIDSKDSLNLYSTLYRFTGKELDEETGLYYYGARYLDPKTCLWISGDPALGEYVP</sequence>
<protein>
    <submittedName>
        <fullName evidence="1">RHS repeat-associated core domain-containing protein</fullName>
    </submittedName>
</protein>
<keyword evidence="2" id="KW-1185">Reference proteome</keyword>
<reference evidence="1 2" key="1">
    <citation type="submission" date="2024-03" db="EMBL/GenBank/DDBJ databases">
        <title>Ignisphaera cupida sp. nov., a hyperthermophilic hydrolytic archaeon from a hot spring of Kamchatka, and proposal of Ignisphaeraceae fam. nov.</title>
        <authorList>
            <person name="Podosokorskaya O.A."/>
            <person name="Elcheninov A.G."/>
            <person name="Maltseva A.I."/>
            <person name="Zayulina K.S."/>
            <person name="Novikov A."/>
            <person name="Merkel A.Y."/>
        </authorList>
    </citation>
    <scope>NUCLEOTIDE SEQUENCE [LARGE SCALE GENOMIC DNA]</scope>
    <source>
        <strain evidence="1 2">38H-sp</strain>
    </source>
</reference>
<dbReference type="EMBL" id="JBCHKQ010000016">
    <property type="protein sequence ID" value="MEM5948974.1"/>
    <property type="molecule type" value="Genomic_DNA"/>
</dbReference>
<dbReference type="NCBIfam" id="TIGR03696">
    <property type="entry name" value="Rhs_assc_core"/>
    <property type="match status" value="1"/>
</dbReference>
<dbReference type="Gene3D" id="2.180.10.10">
    <property type="entry name" value="RHS repeat-associated core"/>
    <property type="match status" value="1"/>
</dbReference>